<sequence>MLNTLVGILYLVLMIAVVIGILTLLKKFVFAKIRINKFIPLGIAVAGLLFQFFLRVDNIYVNAGITILVVVAFAWFLDIQQTGGPRKNAKKVVIKPKAKPNRIKNNK</sequence>
<keyword evidence="1" id="KW-1133">Transmembrane helix</keyword>
<comment type="caution">
    <text evidence="2">The sequence shown here is derived from an EMBL/GenBank/DDBJ whole genome shotgun (WGS) entry which is preliminary data.</text>
</comment>
<dbReference type="EMBL" id="JACSRA010000010">
    <property type="protein sequence ID" value="MBD7911374.1"/>
    <property type="molecule type" value="Genomic_DNA"/>
</dbReference>
<keyword evidence="1" id="KW-0472">Membrane</keyword>
<gene>
    <name evidence="2" type="ORF">H9661_08400</name>
</gene>
<evidence type="ECO:0000313" key="3">
    <source>
        <dbReference type="Proteomes" id="UP000627781"/>
    </source>
</evidence>
<dbReference type="Proteomes" id="UP000627781">
    <property type="component" value="Unassembled WGS sequence"/>
</dbReference>
<reference evidence="2 3" key="1">
    <citation type="submission" date="2020-08" db="EMBL/GenBank/DDBJ databases">
        <title>A Genomic Blueprint of the Chicken Gut Microbiome.</title>
        <authorList>
            <person name="Gilroy R."/>
            <person name="Ravi A."/>
            <person name="Getino M."/>
            <person name="Pursley I."/>
            <person name="Horton D.L."/>
            <person name="Alikhan N.-F."/>
            <person name="Baker D."/>
            <person name="Gharbi K."/>
            <person name="Hall N."/>
            <person name="Watson M."/>
            <person name="Adriaenssens E.M."/>
            <person name="Foster-Nyarko E."/>
            <person name="Jarju S."/>
            <person name="Secka A."/>
            <person name="Antonio M."/>
            <person name="Oren A."/>
            <person name="Chaudhuri R."/>
            <person name="La Ragione R.M."/>
            <person name="Hildebrand F."/>
            <person name="Pallen M.J."/>
        </authorList>
    </citation>
    <scope>NUCLEOTIDE SEQUENCE [LARGE SCALE GENOMIC DNA]</scope>
    <source>
        <strain evidence="2 3">Sa3CVN1</strain>
    </source>
</reference>
<accession>A0ABR8PT87</accession>
<keyword evidence="1" id="KW-0812">Transmembrane</keyword>
<dbReference type="RefSeq" id="WP_143316029.1">
    <property type="nucleotide sequence ID" value="NZ_JACSRA010000010.1"/>
</dbReference>
<evidence type="ECO:0000256" key="1">
    <source>
        <dbReference type="SAM" id="Phobius"/>
    </source>
</evidence>
<feature type="transmembrane region" description="Helical" evidence="1">
    <location>
        <begin position="59"/>
        <end position="77"/>
    </location>
</feature>
<organism evidence="2 3">
    <name type="scientific">Clostridium cibarium</name>
    <dbReference type="NCBI Taxonomy" id="2762247"/>
    <lineage>
        <taxon>Bacteria</taxon>
        <taxon>Bacillati</taxon>
        <taxon>Bacillota</taxon>
        <taxon>Clostridia</taxon>
        <taxon>Eubacteriales</taxon>
        <taxon>Clostridiaceae</taxon>
        <taxon>Clostridium</taxon>
    </lineage>
</organism>
<protein>
    <submittedName>
        <fullName evidence="2">Uncharacterized protein</fullName>
    </submittedName>
</protein>
<feature type="transmembrane region" description="Helical" evidence="1">
    <location>
        <begin position="6"/>
        <end position="25"/>
    </location>
</feature>
<evidence type="ECO:0000313" key="2">
    <source>
        <dbReference type="EMBL" id="MBD7911374.1"/>
    </source>
</evidence>
<name>A0ABR8PT87_9CLOT</name>
<keyword evidence="3" id="KW-1185">Reference proteome</keyword>
<proteinExistence type="predicted"/>
<feature type="transmembrane region" description="Helical" evidence="1">
    <location>
        <begin position="37"/>
        <end position="53"/>
    </location>
</feature>